<accession>A0A5E7IEF5</accession>
<dbReference type="EMBL" id="CABVIF010000002">
    <property type="protein sequence ID" value="VVO74838.1"/>
    <property type="molecule type" value="Genomic_DNA"/>
</dbReference>
<dbReference type="AlphaFoldDB" id="A0A5E7IEF5"/>
<evidence type="ECO:0000256" key="1">
    <source>
        <dbReference type="SAM" id="MobiDB-lite"/>
    </source>
</evidence>
<name>A0A5E7IEF5_PSEFL</name>
<organism evidence="2 3">
    <name type="scientific">Pseudomonas fluorescens</name>
    <dbReference type="NCBI Taxonomy" id="294"/>
    <lineage>
        <taxon>Bacteria</taxon>
        <taxon>Pseudomonadati</taxon>
        <taxon>Pseudomonadota</taxon>
        <taxon>Gammaproteobacteria</taxon>
        <taxon>Pseudomonadales</taxon>
        <taxon>Pseudomonadaceae</taxon>
        <taxon>Pseudomonas</taxon>
    </lineage>
</organism>
<feature type="region of interest" description="Disordered" evidence="1">
    <location>
        <begin position="93"/>
        <end position="117"/>
    </location>
</feature>
<dbReference type="Proteomes" id="UP000327111">
    <property type="component" value="Unassembled WGS sequence"/>
</dbReference>
<protein>
    <submittedName>
        <fullName evidence="2">Uncharacterized protein</fullName>
    </submittedName>
</protein>
<feature type="compositionally biased region" description="Polar residues" evidence="1">
    <location>
        <begin position="106"/>
        <end position="117"/>
    </location>
</feature>
<proteinExistence type="predicted"/>
<reference evidence="2 3" key="1">
    <citation type="submission" date="2019-09" db="EMBL/GenBank/DDBJ databases">
        <authorList>
            <person name="Chandra G."/>
            <person name="Truman W A."/>
        </authorList>
    </citation>
    <scope>NUCLEOTIDE SEQUENCE [LARGE SCALE GENOMIC DNA]</scope>
    <source>
        <strain evidence="2">PS854</strain>
    </source>
</reference>
<gene>
    <name evidence="2" type="ORF">PS854_01489</name>
</gene>
<evidence type="ECO:0000313" key="2">
    <source>
        <dbReference type="EMBL" id="VVO74838.1"/>
    </source>
</evidence>
<sequence length="117" mass="13433">MARSHPLLEARQLEYEFEKVFRELEQRKQEPEYVQDVDFFNKLKELRLKYGYSLAEVADLLVSRYVGAVDMLPGGVGSINTKVVKQLVDIYTEPRDSNPLPDRGKNLSNASVEQVES</sequence>
<evidence type="ECO:0000313" key="3">
    <source>
        <dbReference type="Proteomes" id="UP000327111"/>
    </source>
</evidence>
<dbReference type="RefSeq" id="WP_150732929.1">
    <property type="nucleotide sequence ID" value="NZ_CABVIF010000002.1"/>
</dbReference>